<evidence type="ECO:0000256" key="6">
    <source>
        <dbReference type="ARBA" id="ARBA00023136"/>
    </source>
</evidence>
<dbReference type="Proteomes" id="UP001499924">
    <property type="component" value="Unassembled WGS sequence"/>
</dbReference>
<name>A0ABP6PRU1_9ACTN</name>
<dbReference type="InterPro" id="IPR036938">
    <property type="entry name" value="PAP2/HPO_sf"/>
</dbReference>
<gene>
    <name evidence="9" type="ORF">GCM10010531_43430</name>
</gene>
<keyword evidence="4" id="KW-0378">Hydrolase</keyword>
<comment type="caution">
    <text evidence="9">The sequence shown here is derived from an EMBL/GenBank/DDBJ whole genome shotgun (WGS) entry which is preliminary data.</text>
</comment>
<comment type="subcellular location">
    <subcellularLocation>
        <location evidence="1">Cell membrane</location>
        <topology evidence="1">Multi-pass membrane protein</topology>
    </subcellularLocation>
</comment>
<dbReference type="InterPro" id="IPR000326">
    <property type="entry name" value="PAP2/HPO"/>
</dbReference>
<keyword evidence="2" id="KW-1003">Cell membrane</keyword>
<evidence type="ECO:0000256" key="7">
    <source>
        <dbReference type="SAM" id="Phobius"/>
    </source>
</evidence>
<feature type="transmembrane region" description="Helical" evidence="7">
    <location>
        <begin position="20"/>
        <end position="41"/>
    </location>
</feature>
<dbReference type="PANTHER" id="PTHR14969">
    <property type="entry name" value="SPHINGOSINE-1-PHOSPHATE PHOSPHOHYDROLASE"/>
    <property type="match status" value="1"/>
</dbReference>
<dbReference type="SUPFAM" id="SSF48317">
    <property type="entry name" value="Acid phosphatase/Vanadium-dependent haloperoxidase"/>
    <property type="match status" value="1"/>
</dbReference>
<evidence type="ECO:0000256" key="2">
    <source>
        <dbReference type="ARBA" id="ARBA00022475"/>
    </source>
</evidence>
<protein>
    <recommendedName>
        <fullName evidence="8">Phosphatidic acid phosphatase type 2/haloperoxidase domain-containing protein</fullName>
    </recommendedName>
</protein>
<evidence type="ECO:0000256" key="1">
    <source>
        <dbReference type="ARBA" id="ARBA00004651"/>
    </source>
</evidence>
<keyword evidence="6 7" id="KW-0472">Membrane</keyword>
<feature type="transmembrane region" description="Helical" evidence="7">
    <location>
        <begin position="149"/>
        <end position="168"/>
    </location>
</feature>
<feature type="transmembrane region" description="Helical" evidence="7">
    <location>
        <begin position="104"/>
        <end position="122"/>
    </location>
</feature>
<feature type="transmembrane region" description="Helical" evidence="7">
    <location>
        <begin position="206"/>
        <end position="224"/>
    </location>
</feature>
<evidence type="ECO:0000313" key="9">
    <source>
        <dbReference type="EMBL" id="GAA3184522.1"/>
    </source>
</evidence>
<accession>A0ABP6PRU1</accession>
<reference evidence="10" key="1">
    <citation type="journal article" date="2019" name="Int. J. Syst. Evol. Microbiol.">
        <title>The Global Catalogue of Microorganisms (GCM) 10K type strain sequencing project: providing services to taxonomists for standard genome sequencing and annotation.</title>
        <authorList>
            <consortium name="The Broad Institute Genomics Platform"/>
            <consortium name="The Broad Institute Genome Sequencing Center for Infectious Disease"/>
            <person name="Wu L."/>
            <person name="Ma J."/>
        </authorList>
    </citation>
    <scope>NUCLEOTIDE SEQUENCE [LARGE SCALE GENOMIC DNA]</scope>
    <source>
        <strain evidence="10">JCM 15614</strain>
    </source>
</reference>
<keyword evidence="10" id="KW-1185">Reference proteome</keyword>
<dbReference type="SMART" id="SM00014">
    <property type="entry name" value="acidPPc"/>
    <property type="match status" value="1"/>
</dbReference>
<evidence type="ECO:0000313" key="10">
    <source>
        <dbReference type="Proteomes" id="UP001499924"/>
    </source>
</evidence>
<organism evidence="9 10">
    <name type="scientific">Blastococcus jejuensis</name>
    <dbReference type="NCBI Taxonomy" id="351224"/>
    <lineage>
        <taxon>Bacteria</taxon>
        <taxon>Bacillati</taxon>
        <taxon>Actinomycetota</taxon>
        <taxon>Actinomycetes</taxon>
        <taxon>Geodermatophilales</taxon>
        <taxon>Geodermatophilaceae</taxon>
        <taxon>Blastococcus</taxon>
    </lineage>
</organism>
<dbReference type="RefSeq" id="WP_344691299.1">
    <property type="nucleotide sequence ID" value="NZ_BAAAVV010000019.1"/>
</dbReference>
<feature type="transmembrane region" description="Helical" evidence="7">
    <location>
        <begin position="175"/>
        <end position="194"/>
    </location>
</feature>
<proteinExistence type="predicted"/>
<sequence length="234" mass="24970">MSVPPDGQTAITRTRAARAVPAALAVAASCLVLVALLGAGVRTGFEPQLRLDAEVSEALYVGDQRAGAMDGVLEVLTAPGLSWVRFVVFLPVLVLLLRRRAWWTSAWLVTAVVLVAPLTTLLKDYFGRVRPDFTEGGARYESLSYPSGHSSGIATLVTVGLILAWPLLVARARRWWLVVGALLVLLVGLTRMWLGVHFLSDVVGGWALGVAWSLATALVFGAFADGRAALRPTS</sequence>
<evidence type="ECO:0000256" key="4">
    <source>
        <dbReference type="ARBA" id="ARBA00022801"/>
    </source>
</evidence>
<dbReference type="Pfam" id="PF01569">
    <property type="entry name" value="PAP2"/>
    <property type="match status" value="1"/>
</dbReference>
<evidence type="ECO:0000259" key="8">
    <source>
        <dbReference type="SMART" id="SM00014"/>
    </source>
</evidence>
<dbReference type="EMBL" id="BAAAVV010000019">
    <property type="protein sequence ID" value="GAA3184522.1"/>
    <property type="molecule type" value="Genomic_DNA"/>
</dbReference>
<feature type="transmembrane region" description="Helical" evidence="7">
    <location>
        <begin position="80"/>
        <end position="97"/>
    </location>
</feature>
<dbReference type="Gene3D" id="1.20.144.10">
    <property type="entry name" value="Phosphatidic acid phosphatase type 2/haloperoxidase"/>
    <property type="match status" value="2"/>
</dbReference>
<feature type="domain" description="Phosphatidic acid phosphatase type 2/haloperoxidase" evidence="8">
    <location>
        <begin position="106"/>
        <end position="217"/>
    </location>
</feature>
<dbReference type="PANTHER" id="PTHR14969:SF62">
    <property type="entry name" value="DECAPRENYLPHOSPHORYL-5-PHOSPHORIBOSE PHOSPHATASE RV3807C-RELATED"/>
    <property type="match status" value="1"/>
</dbReference>
<keyword evidence="3 7" id="KW-0812">Transmembrane</keyword>
<keyword evidence="5 7" id="KW-1133">Transmembrane helix</keyword>
<evidence type="ECO:0000256" key="3">
    <source>
        <dbReference type="ARBA" id="ARBA00022692"/>
    </source>
</evidence>
<evidence type="ECO:0000256" key="5">
    <source>
        <dbReference type="ARBA" id="ARBA00022989"/>
    </source>
</evidence>